<comment type="caution">
    <text evidence="3">The sequence shown here is derived from an EMBL/GenBank/DDBJ whole genome shotgun (WGS) entry which is preliminary data.</text>
</comment>
<evidence type="ECO:0000256" key="1">
    <source>
        <dbReference type="SAM" id="MobiDB-lite"/>
    </source>
</evidence>
<dbReference type="AlphaFoldDB" id="A0A3E0WNK2"/>
<proteinExistence type="predicted"/>
<feature type="compositionally biased region" description="Basic and acidic residues" evidence="1">
    <location>
        <begin position="307"/>
        <end position="322"/>
    </location>
</feature>
<feature type="region of interest" description="Disordered" evidence="1">
    <location>
        <begin position="160"/>
        <end position="185"/>
    </location>
</feature>
<feature type="compositionally biased region" description="Basic and acidic residues" evidence="1">
    <location>
        <begin position="224"/>
        <end position="233"/>
    </location>
</feature>
<dbReference type="EMBL" id="NFZX01000021">
    <property type="protein sequence ID" value="RFA34550.1"/>
    <property type="molecule type" value="Genomic_DNA"/>
</dbReference>
<dbReference type="Gene3D" id="3.10.350.10">
    <property type="entry name" value="LysM domain"/>
    <property type="match status" value="1"/>
</dbReference>
<reference evidence="3 4" key="1">
    <citation type="submission" date="2017-05" db="EMBL/GenBank/DDBJ databases">
        <title>Virgibacillus sp. AK90 isolated from a saltern of Kakinada, India.</title>
        <authorList>
            <person name="Gupta V."/>
            <person name="Sidhu C."/>
            <person name="Korpole S."/>
            <person name="Pinnaka A.K."/>
        </authorList>
    </citation>
    <scope>NUCLEOTIDE SEQUENCE [LARGE SCALE GENOMIC DNA]</scope>
    <source>
        <strain evidence="3 4">AK90</strain>
    </source>
</reference>
<feature type="compositionally biased region" description="Acidic residues" evidence="1">
    <location>
        <begin position="278"/>
        <end position="305"/>
    </location>
</feature>
<organism evidence="3 4">
    <name type="scientific">Virgibacillus dokdonensis</name>
    <dbReference type="NCBI Taxonomy" id="302167"/>
    <lineage>
        <taxon>Bacteria</taxon>
        <taxon>Bacillati</taxon>
        <taxon>Bacillota</taxon>
        <taxon>Bacilli</taxon>
        <taxon>Bacillales</taxon>
        <taxon>Bacillaceae</taxon>
        <taxon>Virgibacillus</taxon>
    </lineage>
</organism>
<feature type="region of interest" description="Disordered" evidence="1">
    <location>
        <begin position="200"/>
        <end position="236"/>
    </location>
</feature>
<dbReference type="InterPro" id="IPR048862">
    <property type="entry name" value="SPOCS_spoVID_N"/>
</dbReference>
<dbReference type="Proteomes" id="UP000256488">
    <property type="component" value="Unassembled WGS sequence"/>
</dbReference>
<dbReference type="InterPro" id="IPR036779">
    <property type="entry name" value="LysM_dom_sf"/>
</dbReference>
<dbReference type="Pfam" id="PF20918">
    <property type="entry name" value="SPOCS_spoVID-N"/>
    <property type="match status" value="1"/>
</dbReference>
<evidence type="ECO:0000259" key="2">
    <source>
        <dbReference type="PROSITE" id="PS51782"/>
    </source>
</evidence>
<dbReference type="CDD" id="cd00118">
    <property type="entry name" value="LysM"/>
    <property type="match status" value="1"/>
</dbReference>
<evidence type="ECO:0000313" key="3">
    <source>
        <dbReference type="EMBL" id="RFA34550.1"/>
    </source>
</evidence>
<name>A0A3E0WNK2_9BACI</name>
<evidence type="ECO:0000313" key="4">
    <source>
        <dbReference type="Proteomes" id="UP000256488"/>
    </source>
</evidence>
<dbReference type="SUPFAM" id="SSF54106">
    <property type="entry name" value="LysM domain"/>
    <property type="match status" value="1"/>
</dbReference>
<sequence>MNYMVERRRAVTNEASVFQFELNETLYFEKGQEVNEMRGVSLEPDISIHSFHDYISIRGVIELKGEYEKSRHTVFQDDLEEDVMGSKRYVEAVEQDEEGVSIFSHHFPVEISVPANRIANLNDISVYIQTFDYEIPNPTLFRLYSTIEIHGIQQEEITASDAREKESQEQLNYASLEEDKSNRGEQEADYFQFEMKQSEQDYKTEDEEMNPSLPFLTVPEQDSSDEKSRLKEMEQEETILSDEYSEKITEHLDKKGEQTDEVGRWKYKETKTLKEFFDSEQEDTSDVHEEELGEDEETEQYEQVDYDSTHETNLESEGRVTEAKSSVTDDEQEREVETNKEQNNLNVDDQGKKATEAEVTEEPNNINEMKVEQNSDENDHEALSVSPEINQTSGDRHIQDEVQDVSYLADIFSNKAENNYTSMRLCIVQEDDTIDSIAERYQVSALQLIKQNQLDDDYEVTQGQLLYIPEKKNK</sequence>
<dbReference type="SMART" id="SM00257">
    <property type="entry name" value="LysM"/>
    <property type="match status" value="1"/>
</dbReference>
<gene>
    <name evidence="3" type="ORF">CAI16_10980</name>
</gene>
<dbReference type="Pfam" id="PF01476">
    <property type="entry name" value="LysM"/>
    <property type="match status" value="1"/>
</dbReference>
<feature type="region of interest" description="Disordered" evidence="1">
    <location>
        <begin position="275"/>
        <end position="382"/>
    </location>
</feature>
<feature type="domain" description="LysM" evidence="2">
    <location>
        <begin position="424"/>
        <end position="468"/>
    </location>
</feature>
<protein>
    <recommendedName>
        <fullName evidence="2">LysM domain-containing protein</fullName>
    </recommendedName>
</protein>
<accession>A0A3E0WNK2</accession>
<dbReference type="PROSITE" id="PS51782">
    <property type="entry name" value="LYSM"/>
    <property type="match status" value="1"/>
</dbReference>
<dbReference type="InterPro" id="IPR018392">
    <property type="entry name" value="LysM"/>
</dbReference>